<proteinExistence type="predicted"/>
<name>A0A6I2MTI6_9FLAO</name>
<dbReference type="RefSeq" id="WP_154368964.1">
    <property type="nucleotide sequence ID" value="NZ_WKJH01000028.1"/>
</dbReference>
<dbReference type="OrthoDB" id="766141at2"/>
<evidence type="ECO:0000313" key="3">
    <source>
        <dbReference type="Proteomes" id="UP000443153"/>
    </source>
</evidence>
<organism evidence="2 3">
    <name type="scientific">Maribacter luteus</name>
    <dbReference type="NCBI Taxonomy" id="2594478"/>
    <lineage>
        <taxon>Bacteria</taxon>
        <taxon>Pseudomonadati</taxon>
        <taxon>Bacteroidota</taxon>
        <taxon>Flavobacteriia</taxon>
        <taxon>Flavobacteriales</taxon>
        <taxon>Flavobacteriaceae</taxon>
        <taxon>Maribacter</taxon>
    </lineage>
</organism>
<feature type="domain" description="Zinc-ribbon 15" evidence="1">
    <location>
        <begin position="20"/>
        <end position="69"/>
    </location>
</feature>
<evidence type="ECO:0000313" key="2">
    <source>
        <dbReference type="EMBL" id="MRX65790.1"/>
    </source>
</evidence>
<accession>A0A6I2MTI6</accession>
<keyword evidence="3" id="KW-1185">Reference proteome</keyword>
<gene>
    <name evidence="2" type="ORF">GJ691_16685</name>
</gene>
<reference evidence="2 3" key="1">
    <citation type="submission" date="2019-11" db="EMBL/GenBank/DDBJ databases">
        <title>Maribacter lutea sp. nov., a marine bacterium isolated from intertidal sand.</title>
        <authorList>
            <person name="Liu A."/>
        </authorList>
    </citation>
    <scope>NUCLEOTIDE SEQUENCE [LARGE SCALE GENOMIC DNA]</scope>
    <source>
        <strain evidence="2 3">RZ05</strain>
    </source>
</reference>
<dbReference type="AlphaFoldDB" id="A0A6I2MTI6"/>
<protein>
    <submittedName>
        <fullName evidence="2">Zinc-ribbon domain-containing protein</fullName>
    </submittedName>
</protein>
<dbReference type="InterPro" id="IPR031493">
    <property type="entry name" value="Zinc_ribbon_15"/>
</dbReference>
<dbReference type="Pfam" id="PF17032">
    <property type="entry name" value="Zn_ribbon_15"/>
    <property type="match status" value="1"/>
</dbReference>
<comment type="caution">
    <text evidence="2">The sequence shown here is derived from an EMBL/GenBank/DDBJ whole genome shotgun (WGS) entry which is preliminary data.</text>
</comment>
<evidence type="ECO:0000259" key="1">
    <source>
        <dbReference type="Pfam" id="PF17032"/>
    </source>
</evidence>
<dbReference type="EMBL" id="WKJH01000028">
    <property type="protein sequence ID" value="MRX65790.1"/>
    <property type="molecule type" value="Genomic_DNA"/>
</dbReference>
<sequence>MILFFGTRPGKEQIRKLTNVKCSFCEQTNTLTAYIRSNYFHLFWIKLFKISTSEVIECSHCKRVYYKEEFTEEMKDALNRKVLIE</sequence>
<dbReference type="Proteomes" id="UP000443153">
    <property type="component" value="Unassembled WGS sequence"/>
</dbReference>